<feature type="region of interest" description="Disordered" evidence="1">
    <location>
        <begin position="1"/>
        <end position="134"/>
    </location>
</feature>
<accession>A0ABR1TS21</accession>
<evidence type="ECO:0000256" key="1">
    <source>
        <dbReference type="SAM" id="MobiDB-lite"/>
    </source>
</evidence>
<comment type="caution">
    <text evidence="3">The sequence shown here is derived from an EMBL/GenBank/DDBJ whole genome shotgun (WGS) entry which is preliminary data.</text>
</comment>
<sequence length="289" mass="29904">MLAAAAAEPDNKNNTMDHAAPAVEAAQAEPPEESIVGSTGSGEVDHVATGSSGPGDGLPPPSPPPDDSSSSKGKQSVVYSSPQQSSSAETEATTPIHTTTTGDGTSGPPPPTEEPSVSLPQPVQPGDPRWAYSSDRPPAKLPIYFHDAVGRNYTFPWEKAKTWEGMERLIRASFAHVTPVTWWVNQGRYDLKVVEPNSPEASAAGAAPMTGIASQIFTTVPAAPPPPAAGTDTSAGAGDGTGSQTQPPPVIPQQQPAAGTGAPFLQTVILPELWDDLVVPGMTVTMMMW</sequence>
<dbReference type="InterPro" id="IPR054464">
    <property type="entry name" value="ULD_fung"/>
</dbReference>
<gene>
    <name evidence="3" type="ORF">PG994_010258</name>
</gene>
<dbReference type="Proteomes" id="UP001480595">
    <property type="component" value="Unassembled WGS sequence"/>
</dbReference>
<feature type="domain" description="Ubiquitin-like" evidence="2">
    <location>
        <begin position="140"/>
        <end position="191"/>
    </location>
</feature>
<feature type="compositionally biased region" description="Low complexity" evidence="1">
    <location>
        <begin position="19"/>
        <end position="29"/>
    </location>
</feature>
<evidence type="ECO:0000313" key="3">
    <source>
        <dbReference type="EMBL" id="KAK8048528.1"/>
    </source>
</evidence>
<feature type="compositionally biased region" description="Pro residues" evidence="1">
    <location>
        <begin position="57"/>
        <end position="66"/>
    </location>
</feature>
<reference evidence="3 4" key="1">
    <citation type="submission" date="2023-01" db="EMBL/GenBank/DDBJ databases">
        <title>Analysis of 21 Apiospora genomes using comparative genomics revels a genus with tremendous synthesis potential of carbohydrate active enzymes and secondary metabolites.</title>
        <authorList>
            <person name="Sorensen T."/>
        </authorList>
    </citation>
    <scope>NUCLEOTIDE SEQUENCE [LARGE SCALE GENOMIC DNA]</scope>
    <source>
        <strain evidence="3 4">CBS 135458</strain>
    </source>
</reference>
<dbReference type="Pfam" id="PF22893">
    <property type="entry name" value="ULD_2"/>
    <property type="match status" value="1"/>
</dbReference>
<feature type="region of interest" description="Disordered" evidence="1">
    <location>
        <begin position="220"/>
        <end position="258"/>
    </location>
</feature>
<protein>
    <recommendedName>
        <fullName evidence="2">Ubiquitin-like domain-containing protein</fullName>
    </recommendedName>
</protein>
<organism evidence="3 4">
    <name type="scientific">Apiospora phragmitis</name>
    <dbReference type="NCBI Taxonomy" id="2905665"/>
    <lineage>
        <taxon>Eukaryota</taxon>
        <taxon>Fungi</taxon>
        <taxon>Dikarya</taxon>
        <taxon>Ascomycota</taxon>
        <taxon>Pezizomycotina</taxon>
        <taxon>Sordariomycetes</taxon>
        <taxon>Xylariomycetidae</taxon>
        <taxon>Amphisphaeriales</taxon>
        <taxon>Apiosporaceae</taxon>
        <taxon>Apiospora</taxon>
    </lineage>
</organism>
<name>A0ABR1TS21_9PEZI</name>
<dbReference type="GeneID" id="92094730"/>
<proteinExistence type="predicted"/>
<evidence type="ECO:0000259" key="2">
    <source>
        <dbReference type="Pfam" id="PF22893"/>
    </source>
</evidence>
<keyword evidence="4" id="KW-1185">Reference proteome</keyword>
<evidence type="ECO:0000313" key="4">
    <source>
        <dbReference type="Proteomes" id="UP001480595"/>
    </source>
</evidence>
<feature type="compositionally biased region" description="Low complexity" evidence="1">
    <location>
        <begin position="67"/>
        <end position="103"/>
    </location>
</feature>
<dbReference type="EMBL" id="JAQQWL010000011">
    <property type="protein sequence ID" value="KAK8048528.1"/>
    <property type="molecule type" value="Genomic_DNA"/>
</dbReference>
<dbReference type="RefSeq" id="XP_066710777.1">
    <property type="nucleotide sequence ID" value="XM_066861667.1"/>
</dbReference>